<evidence type="ECO:0000256" key="4">
    <source>
        <dbReference type="ARBA" id="ARBA00022832"/>
    </source>
</evidence>
<keyword evidence="7" id="KW-0275">Fatty acid biosynthesis</keyword>
<dbReference type="OrthoDB" id="15433at2759"/>
<dbReference type="Gene3D" id="3.90.470.20">
    <property type="entry name" value="4'-phosphopantetheinyl transferase domain"/>
    <property type="match status" value="1"/>
</dbReference>
<dbReference type="NCBIfam" id="TIGR00516">
    <property type="entry name" value="acpS"/>
    <property type="match status" value="1"/>
</dbReference>
<evidence type="ECO:0000256" key="2">
    <source>
        <dbReference type="ARBA" id="ARBA00022679"/>
    </source>
</evidence>
<evidence type="ECO:0000256" key="7">
    <source>
        <dbReference type="ARBA" id="ARBA00023160"/>
    </source>
</evidence>
<dbReference type="InterPro" id="IPR002582">
    <property type="entry name" value="ACPS"/>
</dbReference>
<dbReference type="AlphaFoldDB" id="A0A8H5GF14"/>
<dbReference type="EMBL" id="JAACJO010000001">
    <property type="protein sequence ID" value="KAF5363600.1"/>
    <property type="molecule type" value="Genomic_DNA"/>
</dbReference>
<keyword evidence="10" id="KW-1185">Reference proteome</keyword>
<dbReference type="GO" id="GO:0006633">
    <property type="term" value="P:fatty acid biosynthetic process"/>
    <property type="evidence" value="ECO:0007669"/>
    <property type="project" value="UniProtKB-KW"/>
</dbReference>
<evidence type="ECO:0000256" key="5">
    <source>
        <dbReference type="ARBA" id="ARBA00022842"/>
    </source>
</evidence>
<protein>
    <recommendedName>
        <fullName evidence="8">4'-phosphopantetheinyl transferase domain-containing protein</fullName>
    </recommendedName>
</protein>
<keyword evidence="1" id="KW-0444">Lipid biosynthesis</keyword>
<dbReference type="GO" id="GO:0008897">
    <property type="term" value="F:holo-[acyl-carrier-protein] synthase activity"/>
    <property type="evidence" value="ECO:0007669"/>
    <property type="project" value="InterPro"/>
</dbReference>
<feature type="domain" description="4'-phosphopantetheinyl transferase" evidence="8">
    <location>
        <begin position="17"/>
        <end position="138"/>
    </location>
</feature>
<keyword evidence="3" id="KW-0479">Metal-binding</keyword>
<keyword evidence="2" id="KW-0808">Transferase</keyword>
<evidence type="ECO:0000313" key="9">
    <source>
        <dbReference type="EMBL" id="KAF5363600.1"/>
    </source>
</evidence>
<dbReference type="HAMAP" id="MF_00101">
    <property type="entry name" value="AcpS"/>
    <property type="match status" value="1"/>
</dbReference>
<gene>
    <name evidence="9" type="ORF">D9756_000687</name>
</gene>
<dbReference type="Proteomes" id="UP000559027">
    <property type="component" value="Unassembled WGS sequence"/>
</dbReference>
<keyword evidence="6" id="KW-0443">Lipid metabolism</keyword>
<dbReference type="GO" id="GO:0000287">
    <property type="term" value="F:magnesium ion binding"/>
    <property type="evidence" value="ECO:0007669"/>
    <property type="project" value="InterPro"/>
</dbReference>
<organism evidence="9 10">
    <name type="scientific">Leucocoprinus leucothites</name>
    <dbReference type="NCBI Taxonomy" id="201217"/>
    <lineage>
        <taxon>Eukaryota</taxon>
        <taxon>Fungi</taxon>
        <taxon>Dikarya</taxon>
        <taxon>Basidiomycota</taxon>
        <taxon>Agaricomycotina</taxon>
        <taxon>Agaricomycetes</taxon>
        <taxon>Agaricomycetidae</taxon>
        <taxon>Agaricales</taxon>
        <taxon>Agaricineae</taxon>
        <taxon>Agaricaceae</taxon>
        <taxon>Leucocoprinus</taxon>
    </lineage>
</organism>
<accession>A0A8H5GF14</accession>
<dbReference type="InterPro" id="IPR037143">
    <property type="entry name" value="4-PPantetheinyl_Trfase_dom_sf"/>
</dbReference>
<dbReference type="InterPro" id="IPR004568">
    <property type="entry name" value="Ppantetheine-prot_Trfase_dom"/>
</dbReference>
<reference evidence="9 10" key="1">
    <citation type="journal article" date="2020" name="ISME J.">
        <title>Uncovering the hidden diversity of litter-decomposition mechanisms in mushroom-forming fungi.</title>
        <authorList>
            <person name="Floudas D."/>
            <person name="Bentzer J."/>
            <person name="Ahren D."/>
            <person name="Johansson T."/>
            <person name="Persson P."/>
            <person name="Tunlid A."/>
        </authorList>
    </citation>
    <scope>NUCLEOTIDE SEQUENCE [LARGE SCALE GENOMIC DNA]</scope>
    <source>
        <strain evidence="9 10">CBS 146.42</strain>
    </source>
</reference>
<evidence type="ECO:0000259" key="8">
    <source>
        <dbReference type="Pfam" id="PF01648"/>
    </source>
</evidence>
<dbReference type="NCBIfam" id="TIGR00556">
    <property type="entry name" value="pantethn_trn"/>
    <property type="match status" value="1"/>
</dbReference>
<dbReference type="SUPFAM" id="SSF56214">
    <property type="entry name" value="4'-phosphopantetheinyl transferase"/>
    <property type="match status" value="1"/>
</dbReference>
<evidence type="ECO:0000313" key="10">
    <source>
        <dbReference type="Proteomes" id="UP000559027"/>
    </source>
</evidence>
<dbReference type="InterPro" id="IPR008278">
    <property type="entry name" value="4-PPantetheinyl_Trfase_dom"/>
</dbReference>
<proteinExistence type="inferred from homology"/>
<evidence type="ECO:0000256" key="3">
    <source>
        <dbReference type="ARBA" id="ARBA00022723"/>
    </source>
</evidence>
<keyword evidence="5" id="KW-0460">Magnesium</keyword>
<comment type="caution">
    <text evidence="9">The sequence shown here is derived from an EMBL/GenBank/DDBJ whole genome shotgun (WGS) entry which is preliminary data.</text>
</comment>
<dbReference type="Pfam" id="PF01648">
    <property type="entry name" value="ACPS"/>
    <property type="match status" value="1"/>
</dbReference>
<name>A0A8H5GF14_9AGAR</name>
<evidence type="ECO:0000256" key="6">
    <source>
        <dbReference type="ARBA" id="ARBA00023098"/>
    </source>
</evidence>
<evidence type="ECO:0000256" key="1">
    <source>
        <dbReference type="ARBA" id="ARBA00022516"/>
    </source>
</evidence>
<sequence>MPNIVRASAIGHLMLFGIGVDIVHLPRIAAIVKRHASHKFARRILSAKELEQWSCLQGADDPKQVRFLAVRWAVKEAVYKALYPTIKPTWKELTFLGLSPSGEKPTVSFVSPTQDVNQKIGPIHVSVSHDSDYAVAYVAVEQFCEDDLSLETQTTGLERGSANRLC</sequence>
<keyword evidence="4" id="KW-0276">Fatty acid metabolism</keyword>